<evidence type="ECO:0000313" key="2">
    <source>
        <dbReference type="Proteomes" id="UP001153076"/>
    </source>
</evidence>
<keyword evidence="2" id="KW-1185">Reference proteome</keyword>
<reference evidence="1" key="1">
    <citation type="submission" date="2022-04" db="EMBL/GenBank/DDBJ databases">
        <title>Carnegiea gigantea Genome sequencing and assembly v2.</title>
        <authorList>
            <person name="Copetti D."/>
            <person name="Sanderson M.J."/>
            <person name="Burquez A."/>
            <person name="Wojciechowski M.F."/>
        </authorList>
    </citation>
    <scope>NUCLEOTIDE SEQUENCE</scope>
    <source>
        <strain evidence="1">SGP5-SGP5p</strain>
        <tissue evidence="1">Aerial part</tissue>
    </source>
</reference>
<protein>
    <submittedName>
        <fullName evidence="1">Uncharacterized protein</fullName>
    </submittedName>
</protein>
<comment type="caution">
    <text evidence="1">The sequence shown here is derived from an EMBL/GenBank/DDBJ whole genome shotgun (WGS) entry which is preliminary data.</text>
</comment>
<sequence length="152" mass="17927">MVIVCLQQTYFKNKKTDKRDLNINLQLQINDFYKAQLHNSWFGLKSLQQYREDVGHHARDWTYLPKKKFLQNPTRRTSQVDGSVNDRLHGTYNSPNNKTDCSEKCMCLPRRAQDTLSRKSLTTNSKTHLRNLKLSYNFKAPSKNYKAHILVH</sequence>
<gene>
    <name evidence="1" type="ORF">Cgig2_016607</name>
</gene>
<organism evidence="1 2">
    <name type="scientific">Carnegiea gigantea</name>
    <dbReference type="NCBI Taxonomy" id="171969"/>
    <lineage>
        <taxon>Eukaryota</taxon>
        <taxon>Viridiplantae</taxon>
        <taxon>Streptophyta</taxon>
        <taxon>Embryophyta</taxon>
        <taxon>Tracheophyta</taxon>
        <taxon>Spermatophyta</taxon>
        <taxon>Magnoliopsida</taxon>
        <taxon>eudicotyledons</taxon>
        <taxon>Gunneridae</taxon>
        <taxon>Pentapetalae</taxon>
        <taxon>Caryophyllales</taxon>
        <taxon>Cactineae</taxon>
        <taxon>Cactaceae</taxon>
        <taxon>Cactoideae</taxon>
        <taxon>Echinocereeae</taxon>
        <taxon>Carnegiea</taxon>
    </lineage>
</organism>
<dbReference type="AlphaFoldDB" id="A0A9Q1QSI7"/>
<proteinExistence type="predicted"/>
<dbReference type="EMBL" id="JAKOGI010000006">
    <property type="protein sequence ID" value="KAJ8452026.1"/>
    <property type="molecule type" value="Genomic_DNA"/>
</dbReference>
<evidence type="ECO:0000313" key="1">
    <source>
        <dbReference type="EMBL" id="KAJ8452026.1"/>
    </source>
</evidence>
<dbReference type="Proteomes" id="UP001153076">
    <property type="component" value="Unassembled WGS sequence"/>
</dbReference>
<accession>A0A9Q1QSI7</accession>
<name>A0A9Q1QSI7_9CARY</name>